<dbReference type="OrthoDB" id="6120576at2"/>
<accession>A0A1E5ISE1</accession>
<dbReference type="Gene3D" id="3.40.190.10">
    <property type="entry name" value="Periplasmic binding protein-like II"/>
    <property type="match status" value="2"/>
</dbReference>
<sequence length="249" mass="27593">MNINNQWTFNTMGHPMGYVAAFICLGALIAPSALVAAKAELKVIAIDYPPFTTENIEGDNGIAFRLLRQALSDSELRVNPDIYSTARAHKLIRTGHWCASFYPPKEASEQLVNIPLAEQPIKLGLYRKRQEGPFRWDDLRELSGSQVAYLRAVARDGIGLDMTNAGLVIFNVESVRQGLQLLAKGRVDYAFADNVSGAIILNELGLDTNDYQFSQSLFRALPMGIWLNLSCEQALKAHQVLTQRGQGIQ</sequence>
<evidence type="ECO:0000313" key="1">
    <source>
        <dbReference type="EMBL" id="OEG72928.1"/>
    </source>
</evidence>
<dbReference type="SUPFAM" id="SSF53850">
    <property type="entry name" value="Periplasmic binding protein-like II"/>
    <property type="match status" value="1"/>
</dbReference>
<reference evidence="1 2" key="1">
    <citation type="submission" date="2016-07" db="EMBL/GenBank/DDBJ databases">
        <title>Whole-genome of two Shewanella species isolated from a digestive organ of sea cucumber Apostichopus japonicus Selenka 1867.</title>
        <authorList>
            <person name="Hong H.-H."/>
            <person name="Choi H."/>
            <person name="Cheon S."/>
            <person name="Oh J.-S."/>
            <person name="Lee H.-G."/>
            <person name="Park C."/>
        </authorList>
    </citation>
    <scope>NUCLEOTIDE SEQUENCE [LARGE SCALE GENOMIC DNA]</scope>
    <source>
        <strain evidence="1 2">CSB03KR</strain>
    </source>
</reference>
<dbReference type="RefSeq" id="WP_069671959.1">
    <property type="nucleotide sequence ID" value="NZ_MCBT01000046.1"/>
</dbReference>
<protein>
    <recommendedName>
        <fullName evidence="3">Solute-binding protein family 3/N-terminal domain-containing protein</fullName>
    </recommendedName>
</protein>
<evidence type="ECO:0008006" key="3">
    <source>
        <dbReference type="Google" id="ProtNLM"/>
    </source>
</evidence>
<proteinExistence type="predicted"/>
<comment type="caution">
    <text evidence="1">The sequence shown here is derived from an EMBL/GenBank/DDBJ whole genome shotgun (WGS) entry which is preliminary data.</text>
</comment>
<dbReference type="STRING" id="23.BEL05_11765"/>
<dbReference type="EMBL" id="MCBT01000046">
    <property type="protein sequence ID" value="OEG72928.1"/>
    <property type="molecule type" value="Genomic_DNA"/>
</dbReference>
<organism evidence="1 2">
    <name type="scientific">Shewanella colwelliana</name>
    <name type="common">Alteromonas colwelliana</name>
    <dbReference type="NCBI Taxonomy" id="23"/>
    <lineage>
        <taxon>Bacteria</taxon>
        <taxon>Pseudomonadati</taxon>
        <taxon>Pseudomonadota</taxon>
        <taxon>Gammaproteobacteria</taxon>
        <taxon>Alteromonadales</taxon>
        <taxon>Shewanellaceae</taxon>
        <taxon>Shewanella</taxon>
    </lineage>
</organism>
<evidence type="ECO:0000313" key="2">
    <source>
        <dbReference type="Proteomes" id="UP000095230"/>
    </source>
</evidence>
<dbReference type="AlphaFoldDB" id="A0A1E5ISE1"/>
<dbReference type="Proteomes" id="UP000095230">
    <property type="component" value="Unassembled WGS sequence"/>
</dbReference>
<name>A0A1E5ISE1_SHECO</name>
<gene>
    <name evidence="1" type="ORF">BEL05_11765</name>
</gene>